<accession>A0ACC2F0L9</accession>
<sequence length="3218" mass="359651">MFSSLSLTCSIGTPLWEALFHSIIKVVLFYLMSHYVALGSTQEHQNMKQRQPKAGMEETKEELVRLCMNHPGGLSVLKIHSLYLKAFNKPLDLGGTNSLLALETLLKTMPDQLCCSTTGGLTVWPVRSRPQTTSYSSSSSSLLSSEAAAAVPTTRWCSPQIQQAVRLNQLKGEVLHMLTTAPGGVEVPRLRASYKQMYGRRLKLGEYGLVGLQELFAALGDQVYVERLNKMNVVKLRCFGDQGESSQTQQWSVQERRREAVEEEDADVSTSLSGALPRGTAMSDTEKAEREIIDLVEQRPEGIPLNKLTVSYSQRYHRNLTLSSLGFSSTASLVDSMEELYVDQGLVFHRNHKEAGGTAEKAKEDQAKKSKPRTRSTTKAELLNSVFPSTAKISFGFSFGSSSEPVQPNQASHGGPLPGSGSSLEASCPSIPPSAVSRLSPLHSVSNRVKETKELTQEELLDRVGEVIKAYPHAATTMAQLQNGYFLKFGNSLPLQQYKSLYDNYEKQPATSCSSVDRTVSGAEKPADRPKKTESSVGKSLSSTPLNKGHVQNMVDSKTGSSMISTPLQPSVTPQSSQLGTFLLDSDFPALTVESRQNKAKERKLLNAGQREGNTPVFKEAYRAQLREVHGANIRAVEAQANEEEEEEDEVMRRRKRKKALDPDGVNSLVEDVIRDIAAEGDHVTREKVISRVCTLMQVPSLEAGRINLRWQIPALKELQRSIREINMFIESAEAVTAMCTLYELGHNLAGLKDKKRFEELNLGPLCKLPLVHRLFKIDSNTKDEDIHQIETVDILRSLRAFRRTVNKPKVDLAEFMKHLTDQYNCESPYELGIRIHSVGLPISTLQKAVNCEHACMERAREAIQREVEEEVGDRLRKIKRAVMEGAQGPVLYSSGGSAELRKKYVTMTSSEAVLEVFLNASGVFNPKMTKTVQDFLLRVSSDRLARALFQLAICGGSLAAPQDLVPKEKPTKHKPETRAEEKPQATPPSEATVKQFLKESLSNHSTVFTLAHVASLERKLTKHFQVTEFTSLDQGSFLEFLVKQAQVLLDTVGGTVFLGNSSGGSDWQGQGCGFRPSRQDVFEFIKQFGTSTANDPDGLSHIECCLRAHYGVRDSRDLGLGPLRTLVGLVQRQRDLSMGGGLSQVRYEVALLPRDTSISSSVGEVQQTVGLLGDVSQTEALSCLLSCPLLEDLGQWSQWELVFRPHHGSLNDFIERNAGSTDLSALEVSPGLLLRVTTSTGIKLFSDAAMTLDPVGTAGHLVSIVVADGIAGAPTALLANHMESSLAAAVAKEDLHRVEENSSGCSPVAVFILDCLIRIPTRTCQALLQQVFLEPFSRVLGGQAKSKAVLLSTARFNRRHQNCLHQLGIVLGITDWTKDYQSRLKSPQNQPISQSQTPLANQTKSVPVDRVNSSLSQTLSDAEEFPEDFSSDSSVPTPPPNEDRGDEDNSDGEDLYELTSHAAETPSDTRSNEDVEDEGEDGRSLSDSKMEDTAESGVDHHKAIIDDIRKSEFGIGVELNEEGHRLMTVSQERLGRSLDRLSTELYSKDTHFVLELIQNADDNSYLTDEGLVPALAFVVEKDCVTVLNNETGFQEKNIRAICDVGRSTKGKHKYGYIGQKGIGFKSVFKVTDCPEIHSTGFHLRFDKTSGPMGYILPHWVDDERSLHTQLANHTQLVNHTQTSWTTRIHLPLRSESYQTRNLFHDVHPSLLLFLHRLRSITIFNQAENRVVTMTRRDLSHNVLEVEHSEGTERWLVVKHTLHPTKIKEEVESTELALAFQLGEDIRAAPQKQQVFAYLPLRSFGFRFIIQGDFDIPSSREDVDRDSLWNQRLRSEIPQLFLNAMDVFSDHPEFSGLKGLCHFLQFVPLPDEVLGFFKPVAGQIIQLLKGKAFLPTLNKDGSVDYKLPSQVAVCQDMVIRSVIDEEELNRHLSLAYLHPDLLPAPPLSLLSHLGVRHLRGSDVTTVTTAMAKELLQGEGINSDSGLRRLARLLVCNFRALEQGYGETDSILTSLRDLPIIPLADGSMVALSGHGVFFPMTETKNPSNTGVYGDLYRDVRVVHPSLLSCMEPLEGQQIRELLKRLGVHELEPQRLLQQHIYPTLRNNMWKVKPVEVVVSYLVFIKQHSSPQEYTHPDTVIPVLTTRGLLCPADHRVHFSTHYGNMDLPNKLPGVDWVLLKSCYVETDGDVDGWRDLFIRLGVRDRLILRKERRTFTAKHLASSPWAVESKLWQCGAGRAGGPEEGCVLDDYPSEELRSLVTAHLPAPVLLEQRQTLLKLLDSNWDTGDKYSQYLTAQLIDSEGRPTKTTKSSFFHFLSNLPWVPAYRLEAGTEGGRKAEYLCPNTVYLFSPAVHSLLGSHTSYLDMTPSQFTRTLGMKNSVNVEELIGYLKKWCVKTRSEIGQEGQEKREEEESGGSEFSSTVQHIHSIYSFLYKNCSQTSLKELFEHTPAVFIEYHRKEEWCSGKFYHLKEVCWRDPTGMFARYRELTRGTGSTVQEPRVLAPFYNPLDDMRNLFLQLNVEPTPSMLQYVGLLEMVCDSSPLPTGDVLRDVSILYARLADKCKTTVPGDQESGRQINQRYCSTLKGMLQEKRVFPTKDNSWVTLSRRPMVPNNKELEKIFKAHKQVCLLNLPPAEKRPAPKAKMGPTPGRPVTADVFSEEDRSLFLEICGIRYLSDCVSTEAQTENYRPCSQMQSLVRSVVPYIQRFLYHHEDLQELYWELQDNNITQTIRQLKYGQVGMLYNRYLLSVNDEAEPLMEMENVICLLKDNKDLYIQKDHLSAKLDICRELVKLFSSESSHRKELVLFLSGLMTSLHDPAALNRFLQKECPGELPSDQELWEVPQPPVPVQPQPVVRAVITPEQEIHSEQVNGEETLMCWPPRASLSNTAASRTSERPQTDGPVEAVMKMWPPPAEPQDTPTSPQTSFPASPHSPRERDQVKEGVQSHSNVPTEHPLPTHTDHARTVPLETMATPTTTQPPEFRESSAVGAGPQWDGDVGQSEGPGQTAGPNRQPSSTHIPEGVVSSVFQGAKRPPLALDSPVWAKPLAHQALLEDLQLNCQKPPTVVFSDDQGDMMAIGEWGEQLVFSFLCHWRDSQAPGAPSLVTWYNQHGESGKPCDFKLTFGLTQEEAGAEEEEDEKQVKKKNKRDVFVEVKSTVKRNRAFIHLSANELDFALREKEGYHMFRVYNAGDSERVRLCRIQNLAQHLHTKDLELFLFV</sequence>
<keyword evidence="2" id="KW-1185">Reference proteome</keyword>
<evidence type="ECO:0000313" key="1">
    <source>
        <dbReference type="EMBL" id="KAJ7984929.1"/>
    </source>
</evidence>
<evidence type="ECO:0000313" key="2">
    <source>
        <dbReference type="Proteomes" id="UP001157502"/>
    </source>
</evidence>
<protein>
    <submittedName>
        <fullName evidence="1">Uncharacterized protein</fullName>
    </submittedName>
</protein>
<organism evidence="1 2">
    <name type="scientific">Dallia pectoralis</name>
    <name type="common">Alaska blackfish</name>
    <dbReference type="NCBI Taxonomy" id="75939"/>
    <lineage>
        <taxon>Eukaryota</taxon>
        <taxon>Metazoa</taxon>
        <taxon>Chordata</taxon>
        <taxon>Craniata</taxon>
        <taxon>Vertebrata</taxon>
        <taxon>Euteleostomi</taxon>
        <taxon>Actinopterygii</taxon>
        <taxon>Neopterygii</taxon>
        <taxon>Teleostei</taxon>
        <taxon>Protacanthopterygii</taxon>
        <taxon>Esociformes</taxon>
        <taxon>Umbridae</taxon>
        <taxon>Dallia</taxon>
    </lineage>
</organism>
<dbReference type="Proteomes" id="UP001157502">
    <property type="component" value="Chromosome 37"/>
</dbReference>
<dbReference type="EMBL" id="CM055764">
    <property type="protein sequence ID" value="KAJ7984929.1"/>
    <property type="molecule type" value="Genomic_DNA"/>
</dbReference>
<reference evidence="1" key="1">
    <citation type="submission" date="2021-05" db="EMBL/GenBank/DDBJ databases">
        <authorList>
            <person name="Pan Q."/>
            <person name="Jouanno E."/>
            <person name="Zahm M."/>
            <person name="Klopp C."/>
            <person name="Cabau C."/>
            <person name="Louis A."/>
            <person name="Berthelot C."/>
            <person name="Parey E."/>
            <person name="Roest Crollius H."/>
            <person name="Montfort J."/>
            <person name="Robinson-Rechavi M."/>
            <person name="Bouchez O."/>
            <person name="Lampietro C."/>
            <person name="Lopez Roques C."/>
            <person name="Donnadieu C."/>
            <person name="Postlethwait J."/>
            <person name="Bobe J."/>
            <person name="Dillon D."/>
            <person name="Chandos A."/>
            <person name="von Hippel F."/>
            <person name="Guiguen Y."/>
        </authorList>
    </citation>
    <scope>NUCLEOTIDE SEQUENCE</scope>
    <source>
        <strain evidence="1">YG-Jan2019</strain>
    </source>
</reference>
<gene>
    <name evidence="1" type="ORF">DPEC_G00359850</name>
</gene>
<comment type="caution">
    <text evidence="1">The sequence shown here is derived from an EMBL/GenBank/DDBJ whole genome shotgun (WGS) entry which is preliminary data.</text>
</comment>
<proteinExistence type="predicted"/>
<name>A0ACC2F0L9_DALPE</name>